<sequence length="227" mass="26483">MRTVRQIVVFSDKVVMFKKRLYLEQLNRQGNDLLIDRANIKIAIIDDMDVPYLDSLQRSGYNVRHYRDIEDFDMLKSYSVIVCDIKGVGKKFRSRLEGAYIIKESRQLYPEKYIIAMSSAVYKINVAKIIEVADDKIIRDTDLDRVINSISKAVDTMRSNKLRWLRLRDNLLNVHNMDLYDVWEVEQDFIASMLRKDKSKLENSKAVAHANDIVKGLLVNFISGIIF</sequence>
<reference evidence="1 2" key="1">
    <citation type="submission" date="2019-10" db="EMBL/GenBank/DDBJ databases">
        <title>Vibrio sp. nov. isolated from a shrimp pond.</title>
        <authorList>
            <person name="Gomez-Gil B."/>
            <person name="Enciso-Ibarra J."/>
            <person name="Enciso-Ibarra K."/>
            <person name="Bolan-Mejia C."/>
        </authorList>
    </citation>
    <scope>NUCLEOTIDE SEQUENCE [LARGE SCALE GENOMIC DNA]</scope>
    <source>
        <strain evidence="1 2">CAIM 722</strain>
    </source>
</reference>
<evidence type="ECO:0000313" key="1">
    <source>
        <dbReference type="EMBL" id="MZI94293.1"/>
    </source>
</evidence>
<evidence type="ECO:0000313" key="2">
    <source>
        <dbReference type="Proteomes" id="UP000462621"/>
    </source>
</evidence>
<name>A0A7X4LLQ6_9VIBR</name>
<gene>
    <name evidence="1" type="ORF">F9817_13935</name>
</gene>
<comment type="caution">
    <text evidence="1">The sequence shown here is derived from an EMBL/GenBank/DDBJ whole genome shotgun (WGS) entry which is preliminary data.</text>
</comment>
<keyword evidence="2" id="KW-1185">Reference proteome</keyword>
<dbReference type="EMBL" id="WEKT01000026">
    <property type="protein sequence ID" value="MZI94293.1"/>
    <property type="molecule type" value="Genomic_DNA"/>
</dbReference>
<accession>A0A7X4LLQ6</accession>
<dbReference type="RefSeq" id="WP_161156567.1">
    <property type="nucleotide sequence ID" value="NZ_WEKT01000026.1"/>
</dbReference>
<protein>
    <submittedName>
        <fullName evidence="1">Uncharacterized protein</fullName>
    </submittedName>
</protein>
<organism evidence="1 2">
    <name type="scientific">Vibrio eleionomae</name>
    <dbReference type="NCBI Taxonomy" id="2653505"/>
    <lineage>
        <taxon>Bacteria</taxon>
        <taxon>Pseudomonadati</taxon>
        <taxon>Pseudomonadota</taxon>
        <taxon>Gammaproteobacteria</taxon>
        <taxon>Vibrionales</taxon>
        <taxon>Vibrionaceae</taxon>
        <taxon>Vibrio</taxon>
    </lineage>
</organism>
<proteinExistence type="predicted"/>
<dbReference type="Proteomes" id="UP000462621">
    <property type="component" value="Unassembled WGS sequence"/>
</dbReference>
<dbReference type="AlphaFoldDB" id="A0A7X4LLQ6"/>